<reference evidence="1 2" key="1">
    <citation type="submission" date="2024-09" db="EMBL/GenBank/DDBJ databases">
        <authorList>
            <person name="Sun Q."/>
            <person name="Mori K."/>
        </authorList>
    </citation>
    <scope>NUCLEOTIDE SEQUENCE [LARGE SCALE GENOMIC DNA]</scope>
    <source>
        <strain evidence="1 2">JCM 11201</strain>
    </source>
</reference>
<dbReference type="RefSeq" id="WP_379952364.1">
    <property type="nucleotide sequence ID" value="NZ_JBHMAF010000197.1"/>
</dbReference>
<dbReference type="PANTHER" id="PTHR47197">
    <property type="entry name" value="PROTEIN NIRF"/>
    <property type="match status" value="1"/>
</dbReference>
<comment type="caution">
    <text evidence="1">The sequence shown here is derived from an EMBL/GenBank/DDBJ whole genome shotgun (WGS) entry which is preliminary data.</text>
</comment>
<dbReference type="NCBIfam" id="TIGR02276">
    <property type="entry name" value="beta_rpt_yvtn"/>
    <property type="match status" value="1"/>
</dbReference>
<gene>
    <name evidence="1" type="ORF">ACFFMS_29970</name>
</gene>
<sequence>MYKAIPKNKDVIIVTNQKDGSLSFIDAANKKIIASWPIHKAVMGTAVLPDHDTIAVYGQNLEVVYLYSLSKGTEVGEWKTGKGITNIIVSSSGKDILLADGQSNTVRLYNKNGTEIAAIPVGKRPMTMVERNNQLYVLNFNDTVLSVVGLKEKRVIDTISTPQSSLGAVIYGNELWIGGHGSGAEINENVYIYEGRSLKQKVSAPQMPVSFASDNEFIYVLSHGSGVLRKIDGNTHKDIAAIEVGANPFAVWLSGTALFVASYDSDEIYVIPTDTMKMGTSIKVGKGPFHMTERKGEEH</sequence>
<dbReference type="SUPFAM" id="SSF51004">
    <property type="entry name" value="C-terminal (heme d1) domain of cytochrome cd1-nitrite reductase"/>
    <property type="match status" value="1"/>
</dbReference>
<organism evidence="1 2">
    <name type="scientific">Ectobacillus funiculus</name>
    <dbReference type="NCBI Taxonomy" id="137993"/>
    <lineage>
        <taxon>Bacteria</taxon>
        <taxon>Bacillati</taxon>
        <taxon>Bacillota</taxon>
        <taxon>Bacilli</taxon>
        <taxon>Bacillales</taxon>
        <taxon>Bacillaceae</taxon>
        <taxon>Ectobacillus</taxon>
    </lineage>
</organism>
<evidence type="ECO:0000313" key="2">
    <source>
        <dbReference type="Proteomes" id="UP001589609"/>
    </source>
</evidence>
<protein>
    <submittedName>
        <fullName evidence="1">YncE family protein</fullName>
    </submittedName>
</protein>
<dbReference type="EMBL" id="JBHMAF010000197">
    <property type="protein sequence ID" value="MFB9762458.1"/>
    <property type="molecule type" value="Genomic_DNA"/>
</dbReference>
<name>A0ABV5WQH5_9BACI</name>
<dbReference type="InterPro" id="IPR011964">
    <property type="entry name" value="YVTN_b-propeller_repeat"/>
</dbReference>
<dbReference type="InterPro" id="IPR051200">
    <property type="entry name" value="Host-pathogen_enzymatic-act"/>
</dbReference>
<evidence type="ECO:0000313" key="1">
    <source>
        <dbReference type="EMBL" id="MFB9762458.1"/>
    </source>
</evidence>
<dbReference type="Gene3D" id="2.130.10.10">
    <property type="entry name" value="YVTN repeat-like/Quinoprotein amine dehydrogenase"/>
    <property type="match status" value="2"/>
</dbReference>
<dbReference type="InterPro" id="IPR011048">
    <property type="entry name" value="Haem_d1_sf"/>
</dbReference>
<dbReference type="Proteomes" id="UP001589609">
    <property type="component" value="Unassembled WGS sequence"/>
</dbReference>
<keyword evidence="2" id="KW-1185">Reference proteome</keyword>
<dbReference type="PANTHER" id="PTHR47197:SF3">
    <property type="entry name" value="DIHYDRO-HEME D1 DEHYDROGENASE"/>
    <property type="match status" value="1"/>
</dbReference>
<proteinExistence type="predicted"/>
<accession>A0ABV5WQH5</accession>
<dbReference type="InterPro" id="IPR015943">
    <property type="entry name" value="WD40/YVTN_repeat-like_dom_sf"/>
</dbReference>